<reference evidence="1 2" key="1">
    <citation type="submission" date="2017-09" db="EMBL/GenBank/DDBJ databases">
        <title>Complete genomic sequence of the temperate bacteriophage LJ isolated from Lactobacillus casei.</title>
        <authorList>
            <person name="Yu M."/>
            <person name="Qi R."/>
            <person name="Jiang X."/>
            <person name="Tang T."/>
            <person name="Qiao X."/>
            <person name="Jiang Y."/>
            <person name="Wang L."/>
            <person name="Tang L."/>
            <person name="Xu Y."/>
            <person name="Li Y."/>
        </authorList>
    </citation>
    <scope>NUCLEOTIDE SEQUENCE [LARGE SCALE GENOMIC DNA]</scope>
</reference>
<dbReference type="Proteomes" id="UP000229119">
    <property type="component" value="Segment"/>
</dbReference>
<evidence type="ECO:0000313" key="1">
    <source>
        <dbReference type="EMBL" id="ATN93877.1"/>
    </source>
</evidence>
<dbReference type="Pfam" id="PF07852">
    <property type="entry name" value="DUF1642"/>
    <property type="match status" value="1"/>
</dbReference>
<sequence>MSEEKLYAVKNDEDEWLDQDHLFGSGAWATPDKDEREKVAKCYGGHVVTLIEEPKKVVLTKEQAEIVENAHDSGYPATEIFSGTSSGAGEERLLINAYVNGYTVAKEKKYLLPMYGTLEENDDNDNFQLYAYCYKGRWLTDECETDPSYKHHTVTQKELEKAPEWVKAIKPVDVTDDEV</sequence>
<proteinExistence type="predicted"/>
<accession>A0A2D1GPC7</accession>
<protein>
    <submittedName>
        <fullName evidence="1">Transport protein</fullName>
    </submittedName>
</protein>
<name>A0A2D1GPC7_9CAUD</name>
<dbReference type="InterPro" id="IPR012865">
    <property type="entry name" value="DUF1642"/>
</dbReference>
<dbReference type="EMBL" id="MF999224">
    <property type="protein sequence ID" value="ATN93877.1"/>
    <property type="molecule type" value="Genomic_DNA"/>
</dbReference>
<keyword evidence="2" id="KW-1185">Reference proteome</keyword>
<organism evidence="1 2">
    <name type="scientific">Lactobacillus phage LJ</name>
    <dbReference type="NCBI Taxonomy" id="2041454"/>
    <lineage>
        <taxon>Viruses</taxon>
        <taxon>Duplodnaviria</taxon>
        <taxon>Heunggongvirae</taxon>
        <taxon>Uroviricota</taxon>
        <taxon>Caudoviricetes</taxon>
        <taxon>Junavirus</taxon>
        <taxon>Junavirus LJ</taxon>
    </lineage>
</organism>
<evidence type="ECO:0000313" key="2">
    <source>
        <dbReference type="Proteomes" id="UP000229119"/>
    </source>
</evidence>
<gene>
    <name evidence="1" type="ORF">LJ_16</name>
</gene>